<reference evidence="1" key="2">
    <citation type="submission" date="2025-08" db="UniProtKB">
        <authorList>
            <consortium name="Ensembl"/>
        </authorList>
    </citation>
    <scope>IDENTIFICATION</scope>
    <source>
        <strain evidence="1">broiler</strain>
    </source>
</reference>
<accession>A0A8V1AD00</accession>
<evidence type="ECO:0000313" key="2">
    <source>
        <dbReference type="Proteomes" id="UP000000539"/>
    </source>
</evidence>
<dbReference type="GlyGen" id="A0A8V1AD00">
    <property type="glycosylation" value="1 site"/>
</dbReference>
<organism evidence="1 2">
    <name type="scientific">Gallus gallus</name>
    <name type="common">Chicken</name>
    <dbReference type="NCBI Taxonomy" id="9031"/>
    <lineage>
        <taxon>Eukaryota</taxon>
        <taxon>Metazoa</taxon>
        <taxon>Chordata</taxon>
        <taxon>Craniata</taxon>
        <taxon>Vertebrata</taxon>
        <taxon>Euteleostomi</taxon>
        <taxon>Archelosauria</taxon>
        <taxon>Archosauria</taxon>
        <taxon>Dinosauria</taxon>
        <taxon>Saurischia</taxon>
        <taxon>Theropoda</taxon>
        <taxon>Coelurosauria</taxon>
        <taxon>Aves</taxon>
        <taxon>Neognathae</taxon>
        <taxon>Galloanserae</taxon>
        <taxon>Galliformes</taxon>
        <taxon>Phasianidae</taxon>
        <taxon>Phasianinae</taxon>
        <taxon>Gallus</taxon>
    </lineage>
</organism>
<evidence type="ECO:0000313" key="1">
    <source>
        <dbReference type="Ensembl" id="ENSGALP00010042068.1"/>
    </source>
</evidence>
<dbReference type="GeneTree" id="ENSGT00950000185200"/>
<sequence length="296" mass="31454">KGRKEGRKPRTSLADEVGQVEVELFDGDADVVGLDAEDGVGALARLDQPLAVGALQRDPFEEDDHHQVQPPHLVGLAQAVDAAHFALLVGVGEDAARRLLAGDGEHEVLAALGPDVLAQLGQEARGPFLLHLGLLAQQLVLHRPLLVLRHPLLVLLEVLALAGLQVEPGVGEGPHVGEQRLDEGVELILWGTATARHPHGPGTWPQTQPHPLVGPRWGQAPKPSPGRLWGQAPCPQTQPHLLVGPTLGSDLVSPDSPVGPHWGRTGVSNLTPATCRAPMGQTWCPQTHSWPPVEPH</sequence>
<reference evidence="1" key="3">
    <citation type="submission" date="2025-09" db="UniProtKB">
        <authorList>
            <consortium name="Ensembl"/>
        </authorList>
    </citation>
    <scope>IDENTIFICATION</scope>
    <source>
        <strain evidence="1">broiler</strain>
    </source>
</reference>
<keyword evidence="2" id="KW-1185">Reference proteome</keyword>
<name>A0A8V1AD00_CHICK</name>
<dbReference type="AlphaFoldDB" id="A0A8V1AD00"/>
<protein>
    <submittedName>
        <fullName evidence="1">Uncharacterized protein</fullName>
    </submittedName>
</protein>
<dbReference type="Ensembl" id="ENSGALT00010068325.1">
    <property type="protein sequence ID" value="ENSGALP00010042068.1"/>
    <property type="gene ID" value="ENSGALG00010028192.1"/>
</dbReference>
<reference evidence="1" key="1">
    <citation type="submission" date="2020-11" db="EMBL/GenBank/DDBJ databases">
        <title>Gallus gallus (Chicken) genome, bGalGal1, GRCg7b, maternal haplotype autosomes + Z &amp; W.</title>
        <authorList>
            <person name="Warren W."/>
            <person name="Formenti G."/>
            <person name="Fedrigo O."/>
            <person name="Haase B."/>
            <person name="Mountcastle J."/>
            <person name="Balacco J."/>
            <person name="Tracey A."/>
            <person name="Schneider V."/>
            <person name="Okimoto R."/>
            <person name="Cheng H."/>
            <person name="Hawken R."/>
            <person name="Howe K."/>
            <person name="Jarvis E.D."/>
        </authorList>
    </citation>
    <scope>NUCLEOTIDE SEQUENCE [LARGE SCALE GENOMIC DNA]</scope>
    <source>
        <strain evidence="1">Broiler</strain>
    </source>
</reference>
<dbReference type="Proteomes" id="UP000000539">
    <property type="component" value="Chromosome 28"/>
</dbReference>
<proteinExistence type="predicted"/>